<dbReference type="EMBL" id="JAVDQF010000001">
    <property type="protein sequence ID" value="MDR6269713.1"/>
    <property type="molecule type" value="Genomic_DNA"/>
</dbReference>
<dbReference type="InterPro" id="IPR050490">
    <property type="entry name" value="Bact_solute-bd_prot1"/>
</dbReference>
<protein>
    <submittedName>
        <fullName evidence="2">Sorbitol/mannitol transport system substrate-binding protein</fullName>
    </submittedName>
</protein>
<comment type="caution">
    <text evidence="2">The sequence shown here is derived from an EMBL/GenBank/DDBJ whole genome shotgun (WGS) entry which is preliminary data.</text>
</comment>
<name>A0ABU1JBF5_9MICC</name>
<evidence type="ECO:0000256" key="1">
    <source>
        <dbReference type="SAM" id="SignalP"/>
    </source>
</evidence>
<feature type="signal peptide" evidence="1">
    <location>
        <begin position="1"/>
        <end position="21"/>
    </location>
</feature>
<proteinExistence type="predicted"/>
<keyword evidence="3" id="KW-1185">Reference proteome</keyword>
<dbReference type="Pfam" id="PF01547">
    <property type="entry name" value="SBP_bac_1"/>
    <property type="match status" value="1"/>
</dbReference>
<dbReference type="Proteomes" id="UP001185069">
    <property type="component" value="Unassembled WGS sequence"/>
</dbReference>
<reference evidence="2 3" key="1">
    <citation type="submission" date="2023-07" db="EMBL/GenBank/DDBJ databases">
        <title>Sequencing the genomes of 1000 actinobacteria strains.</title>
        <authorList>
            <person name="Klenk H.-P."/>
        </authorList>
    </citation>
    <scope>NUCLEOTIDE SEQUENCE [LARGE SCALE GENOMIC DNA]</scope>
    <source>
        <strain evidence="2 3">DSM 14555</strain>
    </source>
</reference>
<dbReference type="PANTHER" id="PTHR43649:SF12">
    <property type="entry name" value="DIACETYLCHITOBIOSE BINDING PROTEIN DASA"/>
    <property type="match status" value="1"/>
</dbReference>
<feature type="chain" id="PRO_5046314297" evidence="1">
    <location>
        <begin position="22"/>
        <end position="426"/>
    </location>
</feature>
<organism evidence="2 3">
    <name type="scientific">Arthrobacter russicus</name>
    <dbReference type="NCBI Taxonomy" id="172040"/>
    <lineage>
        <taxon>Bacteria</taxon>
        <taxon>Bacillati</taxon>
        <taxon>Actinomycetota</taxon>
        <taxon>Actinomycetes</taxon>
        <taxon>Micrococcales</taxon>
        <taxon>Micrococcaceae</taxon>
        <taxon>Arthrobacter</taxon>
    </lineage>
</organism>
<keyword evidence="1" id="KW-0732">Signal</keyword>
<sequence length="426" mass="45702">MAMVASVLALAGCGAASRVGAQNATAVECGYTMPTQSTTVNVLAYNSSAIDPFTNTMVKSCSRDRVTLKHDPIDFAGQVTKTTATLAGDEGSYDILETYGFVLPGLADNGKLEPLDDLVAKYSDRYKLNELNAAMREGLSFDGKLYALPMQAQMFVLAYRTDVFDSLGLKPPTNFAEMIESAKAIQTIGGIRYPIALPWLATADVTTHYQAAMNSLGKDFIDPSGRVQFDSDEASRALEGMRSLFPYMDPQVTTFDQPKVQQQMFNGTAAMGIMFSGRMNDLTLPANSKLSGQFGFAASPAIEAGAPYLYSRLSIDGWSIPKNTTLDKDMLFQMMAASISEEASKAAVPAAYPAREDTVSPDSSKYATAAIDTIAKTMPAIGQSEMAAVSNAIRPVLVQIITGQVEVPVGLIQMQDLAERAISGRR</sequence>
<accession>A0ABU1JBF5</accession>
<evidence type="ECO:0000313" key="3">
    <source>
        <dbReference type="Proteomes" id="UP001185069"/>
    </source>
</evidence>
<gene>
    <name evidence="2" type="ORF">JOE69_001951</name>
</gene>
<evidence type="ECO:0000313" key="2">
    <source>
        <dbReference type="EMBL" id="MDR6269713.1"/>
    </source>
</evidence>
<dbReference type="PANTHER" id="PTHR43649">
    <property type="entry name" value="ARABINOSE-BINDING PROTEIN-RELATED"/>
    <property type="match status" value="1"/>
</dbReference>
<dbReference type="Gene3D" id="3.40.190.10">
    <property type="entry name" value="Periplasmic binding protein-like II"/>
    <property type="match status" value="2"/>
</dbReference>
<dbReference type="InterPro" id="IPR006059">
    <property type="entry name" value="SBP"/>
</dbReference>
<dbReference type="SUPFAM" id="SSF53850">
    <property type="entry name" value="Periplasmic binding protein-like II"/>
    <property type="match status" value="1"/>
</dbReference>